<comment type="caution">
    <text evidence="1">The sequence shown here is derived from an EMBL/GenBank/DDBJ whole genome shotgun (WGS) entry which is preliminary data.</text>
</comment>
<evidence type="ECO:0000313" key="1">
    <source>
        <dbReference type="EMBL" id="CAH9112363.1"/>
    </source>
</evidence>
<gene>
    <name evidence="1" type="ORF">CEURO_LOCUS19555</name>
</gene>
<reference evidence="1" key="1">
    <citation type="submission" date="2022-07" db="EMBL/GenBank/DDBJ databases">
        <authorList>
            <person name="Macas J."/>
            <person name="Novak P."/>
            <person name="Neumann P."/>
        </authorList>
    </citation>
    <scope>NUCLEOTIDE SEQUENCE</scope>
</reference>
<name>A0A9P0ZRD4_CUSEU</name>
<organism evidence="1 2">
    <name type="scientific">Cuscuta europaea</name>
    <name type="common">European dodder</name>
    <dbReference type="NCBI Taxonomy" id="41803"/>
    <lineage>
        <taxon>Eukaryota</taxon>
        <taxon>Viridiplantae</taxon>
        <taxon>Streptophyta</taxon>
        <taxon>Embryophyta</taxon>
        <taxon>Tracheophyta</taxon>
        <taxon>Spermatophyta</taxon>
        <taxon>Magnoliopsida</taxon>
        <taxon>eudicotyledons</taxon>
        <taxon>Gunneridae</taxon>
        <taxon>Pentapetalae</taxon>
        <taxon>asterids</taxon>
        <taxon>lamiids</taxon>
        <taxon>Solanales</taxon>
        <taxon>Convolvulaceae</taxon>
        <taxon>Cuscuteae</taxon>
        <taxon>Cuscuta</taxon>
        <taxon>Cuscuta subgen. Cuscuta</taxon>
    </lineage>
</organism>
<proteinExistence type="predicted"/>
<evidence type="ECO:0000313" key="2">
    <source>
        <dbReference type="Proteomes" id="UP001152484"/>
    </source>
</evidence>
<sequence>MERASPVAPTPSYTLVRTAEAEALPPTPRQIRPCTHDLLLSKTRIHRHSLRFRWPCAINTSFSIKSLFSMLNFASLCIDLVEEGTCTMVAVAVMCSGNDVRRRRCAMASMCDGDDDEVRYMVATMACDGGGDAREVCSK</sequence>
<dbReference type="Proteomes" id="UP001152484">
    <property type="component" value="Unassembled WGS sequence"/>
</dbReference>
<accession>A0A9P0ZRD4</accession>
<dbReference type="EMBL" id="CAMAPE010000060">
    <property type="protein sequence ID" value="CAH9112363.1"/>
    <property type="molecule type" value="Genomic_DNA"/>
</dbReference>
<keyword evidence="2" id="KW-1185">Reference proteome</keyword>
<protein>
    <submittedName>
        <fullName evidence="1">Uncharacterized protein</fullName>
    </submittedName>
</protein>
<dbReference type="AlphaFoldDB" id="A0A9P0ZRD4"/>